<dbReference type="InterPro" id="IPR053245">
    <property type="entry name" value="MitoProcess-Associated"/>
</dbReference>
<dbReference type="EMBL" id="WVTA01000009">
    <property type="protein sequence ID" value="KAK3207605.1"/>
    <property type="molecule type" value="Genomic_DNA"/>
</dbReference>
<name>A0AAN6RG96_9PLEO</name>
<evidence type="ECO:0008006" key="5">
    <source>
        <dbReference type="Google" id="ProtNLM"/>
    </source>
</evidence>
<dbReference type="Gene3D" id="2.130.10.30">
    <property type="entry name" value="Regulator of chromosome condensation 1/beta-lactamase-inhibitor protein II"/>
    <property type="match status" value="1"/>
</dbReference>
<dbReference type="PROSITE" id="PS50012">
    <property type="entry name" value="RCC1_3"/>
    <property type="match status" value="3"/>
</dbReference>
<evidence type="ECO:0000313" key="3">
    <source>
        <dbReference type="EMBL" id="KAK3207605.1"/>
    </source>
</evidence>
<evidence type="ECO:0000256" key="2">
    <source>
        <dbReference type="SAM" id="MobiDB-lite"/>
    </source>
</evidence>
<dbReference type="GO" id="GO:0034551">
    <property type="term" value="P:mitochondrial respiratory chain complex III assembly"/>
    <property type="evidence" value="ECO:0007669"/>
    <property type="project" value="TreeGrafter"/>
</dbReference>
<dbReference type="Proteomes" id="UP001280581">
    <property type="component" value="Unassembled WGS sequence"/>
</dbReference>
<sequence length="604" mass="66724">MLGTRCLSRATIRAPHAPRLSRNITTRPNQARARAIPHPYAQRRQQHFVRSVGAVTVLWATASAWQWYNGERFLPEVHAEEPPQDQQELEFEKPRPKPTSEEDNRKIISSQHLQVRKSWENPGVYAWGSNSGKVVAPDSNDSFVKTPRRIAFFDGKLLRDIKLDRAFGAAIDERGNLLQWGTAFSKETTQPTLTLQGKNLTSLSISRDRIIALSKSGDVYSIPVSQDEQRNGPKPASTSWIPFWGGSNNISYRLRTPQNLSWNERVTQISSGLEHALMLTSTGRVFSFASGTQDYPRRGQLGLAGLTWETRPEGSFDAPHELTTLKGFPIQHIATGDFHSLVSDASGRAFGFGDNSAGQLGFDYNPESPFIDVPSLLPTQRLYAGTAQQASVTNVFAGGSTSFLTIEAKKPVASAHDASRVQADVWAFGFGLTGQLGNGRWTHLQPSPTKLPAFSGLYEYDEPTSSVIPIKLAYMSVGATHAAAVMDNVASVAVPTSSPRHAANLTPNDTNWGRDILFWGNNEYYQIGTGKRSNHPNPTYIQPLDQAAELEREKSLGFFAGKREREVHRFQITPKQKVRVGGRNVELEQRVECGRGVTAVFSAV</sequence>
<dbReference type="InterPro" id="IPR000408">
    <property type="entry name" value="Reg_chr_condens"/>
</dbReference>
<feature type="compositionally biased region" description="Basic and acidic residues" evidence="2">
    <location>
        <begin position="90"/>
        <end position="106"/>
    </location>
</feature>
<accession>A0AAN6RG96</accession>
<organism evidence="3 4">
    <name type="scientific">Pseudopithomyces chartarum</name>
    <dbReference type="NCBI Taxonomy" id="1892770"/>
    <lineage>
        <taxon>Eukaryota</taxon>
        <taxon>Fungi</taxon>
        <taxon>Dikarya</taxon>
        <taxon>Ascomycota</taxon>
        <taxon>Pezizomycotina</taxon>
        <taxon>Dothideomycetes</taxon>
        <taxon>Pleosporomycetidae</taxon>
        <taxon>Pleosporales</taxon>
        <taxon>Massarineae</taxon>
        <taxon>Didymosphaeriaceae</taxon>
        <taxon>Pseudopithomyces</taxon>
    </lineage>
</organism>
<feature type="repeat" description="RCC1" evidence="1">
    <location>
        <begin position="347"/>
        <end position="408"/>
    </location>
</feature>
<proteinExistence type="predicted"/>
<feature type="repeat" description="RCC1" evidence="1">
    <location>
        <begin position="423"/>
        <end position="488"/>
    </location>
</feature>
<comment type="caution">
    <text evidence="3">The sequence shown here is derived from an EMBL/GenBank/DDBJ whole genome shotgun (WGS) entry which is preliminary data.</text>
</comment>
<dbReference type="PANTHER" id="PTHR47563:SF1">
    <property type="entry name" value="PROTEIN FMP25, MITOCHONDRIAL"/>
    <property type="match status" value="1"/>
</dbReference>
<dbReference type="InterPro" id="IPR009091">
    <property type="entry name" value="RCC1/BLIP-II"/>
</dbReference>
<gene>
    <name evidence="3" type="ORF">GRF29_103g1539035</name>
</gene>
<dbReference type="GO" id="GO:0005743">
    <property type="term" value="C:mitochondrial inner membrane"/>
    <property type="evidence" value="ECO:0007669"/>
    <property type="project" value="TreeGrafter"/>
</dbReference>
<feature type="repeat" description="RCC1" evidence="1">
    <location>
        <begin position="283"/>
        <end position="346"/>
    </location>
</feature>
<keyword evidence="4" id="KW-1185">Reference proteome</keyword>
<reference evidence="3 4" key="1">
    <citation type="submission" date="2021-02" db="EMBL/GenBank/DDBJ databases">
        <title>Genome assembly of Pseudopithomyces chartarum.</title>
        <authorList>
            <person name="Jauregui R."/>
            <person name="Singh J."/>
            <person name="Voisey C."/>
        </authorList>
    </citation>
    <scope>NUCLEOTIDE SEQUENCE [LARGE SCALE GENOMIC DNA]</scope>
    <source>
        <strain evidence="3 4">AGR01</strain>
    </source>
</reference>
<protein>
    <recommendedName>
        <fullName evidence="5">Mitochondrial protein-like protein Fmp25</fullName>
    </recommendedName>
</protein>
<dbReference type="PROSITE" id="PS00626">
    <property type="entry name" value="RCC1_2"/>
    <property type="match status" value="1"/>
</dbReference>
<dbReference type="Pfam" id="PF13540">
    <property type="entry name" value="RCC1_2"/>
    <property type="match status" value="1"/>
</dbReference>
<dbReference type="AlphaFoldDB" id="A0AAN6RG96"/>
<evidence type="ECO:0000313" key="4">
    <source>
        <dbReference type="Proteomes" id="UP001280581"/>
    </source>
</evidence>
<feature type="region of interest" description="Disordered" evidence="2">
    <location>
        <begin position="79"/>
        <end position="106"/>
    </location>
</feature>
<dbReference type="PANTHER" id="PTHR47563">
    <property type="entry name" value="PROTEIN FMP25, MITOCHONDRIAL"/>
    <property type="match status" value="1"/>
</dbReference>
<dbReference type="SUPFAM" id="SSF50985">
    <property type="entry name" value="RCC1/BLIP-II"/>
    <property type="match status" value="1"/>
</dbReference>
<evidence type="ECO:0000256" key="1">
    <source>
        <dbReference type="PROSITE-ProRule" id="PRU00235"/>
    </source>
</evidence>